<dbReference type="PANTHER" id="PTHR12558">
    <property type="entry name" value="CELL DIVISION CYCLE 16,23,27"/>
    <property type="match status" value="1"/>
</dbReference>
<accession>A0A2V4XMF3</accession>
<organism evidence="2 3">
    <name type="scientific">Winogradskyella epiphytica</name>
    <dbReference type="NCBI Taxonomy" id="262005"/>
    <lineage>
        <taxon>Bacteria</taxon>
        <taxon>Pseudomonadati</taxon>
        <taxon>Bacteroidota</taxon>
        <taxon>Flavobacteriia</taxon>
        <taxon>Flavobacteriales</taxon>
        <taxon>Flavobacteriaceae</taxon>
        <taxon>Winogradskyella</taxon>
    </lineage>
</organism>
<comment type="caution">
    <text evidence="2">The sequence shown here is derived from an EMBL/GenBank/DDBJ whole genome shotgun (WGS) entry which is preliminary data.</text>
</comment>
<dbReference type="Pfam" id="PF13429">
    <property type="entry name" value="TPR_15"/>
    <property type="match status" value="1"/>
</dbReference>
<dbReference type="InterPro" id="IPR011990">
    <property type="entry name" value="TPR-like_helical_dom_sf"/>
</dbReference>
<dbReference type="EMBL" id="QJTD01000001">
    <property type="protein sequence ID" value="PYE83259.1"/>
    <property type="molecule type" value="Genomic_DNA"/>
</dbReference>
<dbReference type="PROSITE" id="PS50293">
    <property type="entry name" value="TPR_REGION"/>
    <property type="match status" value="1"/>
</dbReference>
<gene>
    <name evidence="2" type="ORF">DFQ11_101691</name>
</gene>
<keyword evidence="3" id="KW-1185">Reference proteome</keyword>
<keyword evidence="1" id="KW-0802">TPR repeat</keyword>
<feature type="repeat" description="TPR" evidence="1">
    <location>
        <begin position="338"/>
        <end position="371"/>
    </location>
</feature>
<dbReference type="InterPro" id="IPR019734">
    <property type="entry name" value="TPR_rpt"/>
</dbReference>
<protein>
    <submittedName>
        <fullName evidence="2">Tetratricopeptide repeat protein</fullName>
    </submittedName>
</protein>
<dbReference type="AlphaFoldDB" id="A0A2V4XMF3"/>
<dbReference type="Proteomes" id="UP000248054">
    <property type="component" value="Unassembled WGS sequence"/>
</dbReference>
<dbReference type="SUPFAM" id="SSF48452">
    <property type="entry name" value="TPR-like"/>
    <property type="match status" value="1"/>
</dbReference>
<sequence>MNPNYQIVNAKKLRKTDSFFLGITMKRNFYILVMLIGILFIPQSSYAQVDFNKRPDDDLGNVEDEFQEHFFEALKQKGIENYDRAVVALQKCLNLNSKLPVIYFELGKNYNKLKNFGAAEDALKKAIDMQPDNVWFLDELYDVYYQQDDIKNALKTIKQLVKYHPDYKEDLAALYVREEKYKQALSILDELDAEYGLSESRDAMRNDIYSITGNADDRIDNLKQRIANSPNNEDNHLKLIYRYSQTRDFKNAYKAATNLLKIKPDSKFVHLALYKFYLQDDKVKEAINSVKIVLTSPEINANAKAKVLKDFVAFVAKNPEYETDLIDITSLVDENKDAQTHHDLGQYYLKAGDKVKALSNFKEALKQNPNDYKLIKDVLLLQIDIKDYNSALTESERALTLYPAQPLLYLVNGVAHNNLGHPQKAIDNLEMGLDFLVDSPNMEADFYSELSLAYKALNNISKSETFAKKAKALKAQL</sequence>
<feature type="repeat" description="TPR" evidence="1">
    <location>
        <begin position="100"/>
        <end position="133"/>
    </location>
</feature>
<dbReference type="Gene3D" id="1.25.40.10">
    <property type="entry name" value="Tetratricopeptide repeat domain"/>
    <property type="match status" value="3"/>
</dbReference>
<dbReference type="PANTHER" id="PTHR12558:SF13">
    <property type="entry name" value="CELL DIVISION CYCLE PROTEIN 27 HOMOLOG"/>
    <property type="match status" value="1"/>
</dbReference>
<dbReference type="PROSITE" id="PS50005">
    <property type="entry name" value="TPR"/>
    <property type="match status" value="2"/>
</dbReference>
<evidence type="ECO:0000313" key="3">
    <source>
        <dbReference type="Proteomes" id="UP000248054"/>
    </source>
</evidence>
<dbReference type="Pfam" id="PF14559">
    <property type="entry name" value="TPR_19"/>
    <property type="match status" value="1"/>
</dbReference>
<dbReference type="SMART" id="SM00028">
    <property type="entry name" value="TPR"/>
    <property type="match status" value="6"/>
</dbReference>
<proteinExistence type="predicted"/>
<name>A0A2V4XMF3_9FLAO</name>
<evidence type="ECO:0000256" key="1">
    <source>
        <dbReference type="PROSITE-ProRule" id="PRU00339"/>
    </source>
</evidence>
<reference evidence="2 3" key="1">
    <citation type="submission" date="2018-06" db="EMBL/GenBank/DDBJ databases">
        <title>Genomic Encyclopedia of Type Strains, Phase III (KMG-III): the genomes of soil and plant-associated and newly described type strains.</title>
        <authorList>
            <person name="Whitman W."/>
        </authorList>
    </citation>
    <scope>NUCLEOTIDE SEQUENCE [LARGE SCALE GENOMIC DNA]</scope>
    <source>
        <strain evidence="2 3">CECT 7945</strain>
    </source>
</reference>
<evidence type="ECO:0000313" key="2">
    <source>
        <dbReference type="EMBL" id="PYE83259.1"/>
    </source>
</evidence>